<proteinExistence type="predicted"/>
<name>A0A382B3K4_9ZZZZ</name>
<dbReference type="AlphaFoldDB" id="A0A382B3K4"/>
<feature type="non-terminal residue" evidence="1">
    <location>
        <position position="29"/>
    </location>
</feature>
<protein>
    <submittedName>
        <fullName evidence="1">Uncharacterized protein</fullName>
    </submittedName>
</protein>
<gene>
    <name evidence="1" type="ORF">METZ01_LOCUS160746</name>
</gene>
<sequence>MGTIKKTEKLEHLGIVEIKGGDSAEFLQG</sequence>
<organism evidence="1">
    <name type="scientific">marine metagenome</name>
    <dbReference type="NCBI Taxonomy" id="408172"/>
    <lineage>
        <taxon>unclassified sequences</taxon>
        <taxon>metagenomes</taxon>
        <taxon>ecological metagenomes</taxon>
    </lineage>
</organism>
<dbReference type="EMBL" id="UINC01027880">
    <property type="protein sequence ID" value="SVB07892.1"/>
    <property type="molecule type" value="Genomic_DNA"/>
</dbReference>
<evidence type="ECO:0000313" key="1">
    <source>
        <dbReference type="EMBL" id="SVB07892.1"/>
    </source>
</evidence>
<reference evidence="1" key="1">
    <citation type="submission" date="2018-05" db="EMBL/GenBank/DDBJ databases">
        <authorList>
            <person name="Lanie J.A."/>
            <person name="Ng W.-L."/>
            <person name="Kazmierczak K.M."/>
            <person name="Andrzejewski T.M."/>
            <person name="Davidsen T.M."/>
            <person name="Wayne K.J."/>
            <person name="Tettelin H."/>
            <person name="Glass J.I."/>
            <person name="Rusch D."/>
            <person name="Podicherti R."/>
            <person name="Tsui H.-C.T."/>
            <person name="Winkler M.E."/>
        </authorList>
    </citation>
    <scope>NUCLEOTIDE SEQUENCE</scope>
</reference>
<accession>A0A382B3K4</accession>